<keyword evidence="3" id="KW-1185">Reference proteome</keyword>
<sequence length="43" mass="4651">MTHRGEPPRGGPHPSDKRLRPIDITIPDLHGKRAVVTGADDAL</sequence>
<comment type="caution">
    <text evidence="2">The sequence shown here is derived from an EMBL/GenBank/DDBJ whole genome shotgun (WGS) entry which is preliminary data.</text>
</comment>
<feature type="region of interest" description="Disordered" evidence="1">
    <location>
        <begin position="1"/>
        <end position="20"/>
    </location>
</feature>
<evidence type="ECO:0000313" key="2">
    <source>
        <dbReference type="EMBL" id="MDA2811926.1"/>
    </source>
</evidence>
<accession>A0ABT4U5D8</accession>
<evidence type="ECO:0000313" key="3">
    <source>
        <dbReference type="Proteomes" id="UP001527866"/>
    </source>
</evidence>
<dbReference type="Proteomes" id="UP001527866">
    <property type="component" value="Unassembled WGS sequence"/>
</dbReference>
<dbReference type="EMBL" id="JAQFWQ010000038">
    <property type="protein sequence ID" value="MDA2811926.1"/>
    <property type="molecule type" value="Genomic_DNA"/>
</dbReference>
<name>A0ABT4U5D8_9ACTN</name>
<reference evidence="2 3" key="1">
    <citation type="submission" date="2023-01" db="EMBL/GenBank/DDBJ databases">
        <title>Draft genome sequence of Nocardiopsis sp. RSe5-2 isolated from halophytes.</title>
        <authorList>
            <person name="Duangmal K."/>
            <person name="Chantavorakit T."/>
        </authorList>
    </citation>
    <scope>NUCLEOTIDE SEQUENCE [LARGE SCALE GENOMIC DNA]</scope>
    <source>
        <strain evidence="2 3">RSe5-2</strain>
    </source>
</reference>
<gene>
    <name evidence="2" type="ORF">O4J56_14880</name>
</gene>
<proteinExistence type="predicted"/>
<dbReference type="RefSeq" id="WP_270686379.1">
    <property type="nucleotide sequence ID" value="NZ_JAQFWQ010000038.1"/>
</dbReference>
<evidence type="ECO:0000256" key="1">
    <source>
        <dbReference type="SAM" id="MobiDB-lite"/>
    </source>
</evidence>
<organism evidence="2 3">
    <name type="scientific">Nocardiopsis endophytica</name>
    <dbReference type="NCBI Taxonomy" id="3018445"/>
    <lineage>
        <taxon>Bacteria</taxon>
        <taxon>Bacillati</taxon>
        <taxon>Actinomycetota</taxon>
        <taxon>Actinomycetes</taxon>
        <taxon>Streptosporangiales</taxon>
        <taxon>Nocardiopsidaceae</taxon>
        <taxon>Nocardiopsis</taxon>
    </lineage>
</organism>
<protein>
    <submittedName>
        <fullName evidence="2">Uncharacterized protein</fullName>
    </submittedName>
</protein>